<comment type="caution">
    <text evidence="4">The sequence shown here is derived from an EMBL/GenBank/DDBJ whole genome shotgun (WGS) entry which is preliminary data.</text>
</comment>
<evidence type="ECO:0000256" key="1">
    <source>
        <dbReference type="SAM" id="MobiDB-lite"/>
    </source>
</evidence>
<dbReference type="RefSeq" id="WP_128109030.1">
    <property type="nucleotide sequence ID" value="NZ_ATDN01000018.1"/>
</dbReference>
<evidence type="ECO:0000313" key="4">
    <source>
        <dbReference type="EMBL" id="RWA19493.1"/>
    </source>
</evidence>
<dbReference type="EMBL" id="ATDN01000018">
    <property type="protein sequence ID" value="RWA19493.1"/>
    <property type="molecule type" value="Genomic_DNA"/>
</dbReference>
<name>A0A439DSZ5_9MYCO</name>
<keyword evidence="2" id="KW-0812">Transmembrane</keyword>
<dbReference type="PANTHER" id="PTHR33371">
    <property type="entry name" value="INTERMEMBRANE PHOSPHOLIPID TRANSPORT SYSTEM BINDING PROTEIN MLAD-RELATED"/>
    <property type="match status" value="1"/>
</dbReference>
<evidence type="ECO:0000256" key="2">
    <source>
        <dbReference type="SAM" id="Phobius"/>
    </source>
</evidence>
<dbReference type="InterPro" id="IPR052336">
    <property type="entry name" value="MlaD_Phospholipid_Transporter"/>
</dbReference>
<keyword evidence="2" id="KW-1133">Transmembrane helix</keyword>
<keyword evidence="5" id="KW-1185">Reference proteome</keyword>
<evidence type="ECO:0000313" key="5">
    <source>
        <dbReference type="Proteomes" id="UP000287177"/>
    </source>
</evidence>
<feature type="region of interest" description="Disordered" evidence="1">
    <location>
        <begin position="399"/>
        <end position="440"/>
    </location>
</feature>
<protein>
    <recommendedName>
        <fullName evidence="3">Mce/MlaD domain-containing protein</fullName>
    </recommendedName>
</protein>
<evidence type="ECO:0000259" key="3">
    <source>
        <dbReference type="Pfam" id="PF02470"/>
    </source>
</evidence>
<dbReference type="Pfam" id="PF02470">
    <property type="entry name" value="MlaD"/>
    <property type="match status" value="1"/>
</dbReference>
<organism evidence="4 5">
    <name type="scientific">Mycolicibacterium elephantis DSM 44368</name>
    <dbReference type="NCBI Taxonomy" id="1335622"/>
    <lineage>
        <taxon>Bacteria</taxon>
        <taxon>Bacillati</taxon>
        <taxon>Actinomycetota</taxon>
        <taxon>Actinomycetes</taxon>
        <taxon>Mycobacteriales</taxon>
        <taxon>Mycobacteriaceae</taxon>
        <taxon>Mycolicibacterium</taxon>
    </lineage>
</organism>
<feature type="domain" description="Mce/MlaD" evidence="3">
    <location>
        <begin position="39"/>
        <end position="113"/>
    </location>
</feature>
<gene>
    <name evidence="4" type="ORF">MELE44368_20745</name>
</gene>
<accession>A0A439DSZ5</accession>
<feature type="transmembrane region" description="Helical" evidence="2">
    <location>
        <begin position="12"/>
        <end position="29"/>
    </location>
</feature>
<dbReference type="AlphaFoldDB" id="A0A439DSZ5"/>
<dbReference type="NCBIfam" id="TIGR00996">
    <property type="entry name" value="Mtu_fam_mce"/>
    <property type="match status" value="1"/>
</dbReference>
<dbReference type="GO" id="GO:0005576">
    <property type="term" value="C:extracellular region"/>
    <property type="evidence" value="ECO:0007669"/>
    <property type="project" value="TreeGrafter"/>
</dbReference>
<proteinExistence type="predicted"/>
<dbReference type="InterPro" id="IPR003399">
    <property type="entry name" value="Mce/MlaD"/>
</dbReference>
<keyword evidence="2" id="KW-0472">Membrane</keyword>
<sequence>MLHKRIKTQLAIFAAVALVGGAVMIFGYLKAPALLGVGRYTVTVQLPAAAGLYENGNVSYRGTTVGRVVDVRLTPAGVDAVLSLESGVEIPSDLDAEVHSASAMGEQYVALLPRNGNPPALKDGDVIAMDRTSVPPDINRLLDVTNRGLAAIPRDNLKTALDEAYIAVGGLGPEIRRFVQGSTQLAIDARANLDPLIALIDQTQPVLDSQAETSDAIRAWAANIAEVTEDLRTHDASIASFYERAPEVDTIRNLLDRFKPTVPIIAANMVSLGDVALTYQDSIEQLLVLLPQGIGLLQGMMTPSFNVDQPYKGITMDFNLNLNLPPACTTGFLPASQRRSHAAVDVPNRPEGDLYCRVPQDAMFNVRGARNYPCVTRPGKRAPTVKMCESDEEYVPLNEGYNWKGDPNATTTGQDIPQLPPGSSDVDAGSPPDASVDEASPPVPIAAAQYDPQTGTYIGPDGQVYRQANLGQSHQGQTWQNMLIPPTEN</sequence>
<dbReference type="InterPro" id="IPR005693">
    <property type="entry name" value="Mce"/>
</dbReference>
<dbReference type="PANTHER" id="PTHR33371:SF16">
    <property type="entry name" value="MCE-FAMILY PROTEIN MCE3F"/>
    <property type="match status" value="1"/>
</dbReference>
<reference evidence="4 5" key="1">
    <citation type="submission" date="2013-06" db="EMBL/GenBank/DDBJ databases">
        <title>The draft sequence of the Mycobacterium elephantis genome.</title>
        <authorList>
            <person name="Pettersson F.B."/>
            <person name="Das S."/>
            <person name="Dasgupta S."/>
            <person name="Bhattacharya A."/>
            <person name="Kirsebom L.A."/>
        </authorList>
    </citation>
    <scope>NUCLEOTIDE SEQUENCE [LARGE SCALE GENOMIC DNA]</scope>
    <source>
        <strain evidence="4 5">DSM 44368</strain>
    </source>
</reference>
<dbReference type="Proteomes" id="UP000287177">
    <property type="component" value="Unassembled WGS sequence"/>
</dbReference>